<comment type="caution">
    <text evidence="1">Lacks conserved residue(s) required for the propagation of feature annotation.</text>
</comment>
<dbReference type="SUPFAM" id="SSF55781">
    <property type="entry name" value="GAF domain-like"/>
    <property type="match status" value="1"/>
</dbReference>
<evidence type="ECO:0000259" key="2">
    <source>
        <dbReference type="PROSITE" id="PS50110"/>
    </source>
</evidence>
<dbReference type="Gene3D" id="3.40.50.2300">
    <property type="match status" value="1"/>
</dbReference>
<dbReference type="Proteomes" id="UP000178943">
    <property type="component" value="Unassembled WGS sequence"/>
</dbReference>
<name>A0A1F5VDE8_9BACT</name>
<dbReference type="InterPro" id="IPR025497">
    <property type="entry name" value="PatA-like_N"/>
</dbReference>
<sequence length="570" mass="64411">MSLTGSLEDLPLPDILQIVSLSKRTGILTVEGLSGRGVIIFKNGLVVSAISPSKKRKTLGQILLEQNIISSDNLEHALQYQKNIKYEPLGSILLKQNLLSYETLQKIVKGQIYEAIYDLLNFREGNFSFELSEIMPFDDIRCNIRNIAILEKGLNPQEILLDTIRIKDEEDRFKQTEDKRQDQEIKEIRPAAQAFIDKMEEEKISQQPPPSELELSIVPIVIVDDDAIVRKKIYKDLLTKGYDVFESNNIGEAEELIHKMQNDGKKFGVIADLLLPSLEGNGILGGLELIQYTKALSNDIPVIVITEYVDENVKELLAKNNISTYFIKPNIKGLTLEQYNNNLEDFAQKVADSVIEFCRKVYPEKYKEPDIPLLWQELGLDAPFTKEDIEMSKDTKLEYQLAQLQRVLEELKDPNEAPEISLIILKYATEFFDRGILFLLKDDEAVGLGGFGETGDDEPMPIKVRRIKIPLNERSIFLKIQTTKLPHKGKLPGTAANRNLIKMLGNLMPTEVALLPLISYGKVIAVLFGDNARNRTPLGNINALDIFMSHAGVAMENALLHKRINTLRIT</sequence>
<dbReference type="Gene3D" id="3.30.450.40">
    <property type="match status" value="1"/>
</dbReference>
<dbReference type="Pfam" id="PF00072">
    <property type="entry name" value="Response_reg"/>
    <property type="match status" value="1"/>
</dbReference>
<evidence type="ECO:0000313" key="4">
    <source>
        <dbReference type="Proteomes" id="UP000178943"/>
    </source>
</evidence>
<dbReference type="AlphaFoldDB" id="A0A1F5VDE8"/>
<dbReference type="PANTHER" id="PTHR36304:SF4">
    <property type="entry name" value="DUF4388 DOMAIN-CONTAINING PROTEIN"/>
    <property type="match status" value="1"/>
</dbReference>
<dbReference type="STRING" id="1817863.A2Y62_12280"/>
<dbReference type="GO" id="GO:0000160">
    <property type="term" value="P:phosphorelay signal transduction system"/>
    <property type="evidence" value="ECO:0007669"/>
    <property type="project" value="InterPro"/>
</dbReference>
<dbReference type="InterPro" id="IPR037257">
    <property type="entry name" value="T2SS_E_N_sf"/>
</dbReference>
<feature type="domain" description="Response regulatory" evidence="2">
    <location>
        <begin position="219"/>
        <end position="343"/>
    </location>
</feature>
<dbReference type="EMBL" id="MFGW01000195">
    <property type="protein sequence ID" value="OGF61462.1"/>
    <property type="molecule type" value="Genomic_DNA"/>
</dbReference>
<dbReference type="SUPFAM" id="SSF160246">
    <property type="entry name" value="EspE N-terminal domain-like"/>
    <property type="match status" value="1"/>
</dbReference>
<dbReference type="InterPro" id="IPR011006">
    <property type="entry name" value="CheY-like_superfamily"/>
</dbReference>
<reference evidence="3 4" key="1">
    <citation type="journal article" date="2016" name="Nat. Commun.">
        <title>Thousands of microbial genomes shed light on interconnected biogeochemical processes in an aquifer system.</title>
        <authorList>
            <person name="Anantharaman K."/>
            <person name="Brown C.T."/>
            <person name="Hug L.A."/>
            <person name="Sharon I."/>
            <person name="Castelle C.J."/>
            <person name="Probst A.J."/>
            <person name="Thomas B.C."/>
            <person name="Singh A."/>
            <person name="Wilkins M.J."/>
            <person name="Karaoz U."/>
            <person name="Brodie E.L."/>
            <person name="Williams K.H."/>
            <person name="Hubbard S.S."/>
            <person name="Banfield J.F."/>
        </authorList>
    </citation>
    <scope>NUCLEOTIDE SEQUENCE [LARGE SCALE GENOMIC DNA]</scope>
</reference>
<comment type="caution">
    <text evidence="3">The sequence shown here is derived from an EMBL/GenBank/DDBJ whole genome shotgun (WGS) entry which is preliminary data.</text>
</comment>
<dbReference type="InterPro" id="IPR001789">
    <property type="entry name" value="Sig_transdc_resp-reg_receiver"/>
</dbReference>
<dbReference type="SUPFAM" id="SSF52172">
    <property type="entry name" value="CheY-like"/>
    <property type="match status" value="1"/>
</dbReference>
<dbReference type="InterPro" id="IPR029016">
    <property type="entry name" value="GAF-like_dom_sf"/>
</dbReference>
<proteinExistence type="predicted"/>
<dbReference type="PROSITE" id="PS50110">
    <property type="entry name" value="RESPONSE_REGULATORY"/>
    <property type="match status" value="1"/>
</dbReference>
<evidence type="ECO:0000256" key="1">
    <source>
        <dbReference type="PROSITE-ProRule" id="PRU00169"/>
    </source>
</evidence>
<organism evidence="3 4">
    <name type="scientific">Candidatus Fischerbacteria bacterium RBG_13_37_8</name>
    <dbReference type="NCBI Taxonomy" id="1817863"/>
    <lineage>
        <taxon>Bacteria</taxon>
        <taxon>Candidatus Fischeribacteriota</taxon>
    </lineage>
</organism>
<dbReference type="Pfam" id="PF14332">
    <property type="entry name" value="DUF4388"/>
    <property type="match status" value="2"/>
</dbReference>
<protein>
    <recommendedName>
        <fullName evidence="2">Response regulatory domain-containing protein</fullName>
    </recommendedName>
</protein>
<evidence type="ECO:0000313" key="3">
    <source>
        <dbReference type="EMBL" id="OGF61462.1"/>
    </source>
</evidence>
<accession>A0A1F5VDE8</accession>
<dbReference type="PANTHER" id="PTHR36304">
    <property type="entry name" value="DOMAIN GTPASE-ACTIVATING PROTEIN, PUTATIVE-RELATED-RELATED"/>
    <property type="match status" value="1"/>
</dbReference>
<dbReference type="CDD" id="cd00156">
    <property type="entry name" value="REC"/>
    <property type="match status" value="1"/>
</dbReference>
<gene>
    <name evidence="3" type="ORF">A2Y62_12280</name>
</gene>